<name>G9EQ33_9GAMM</name>
<dbReference type="AlphaFoldDB" id="G9EQ33"/>
<dbReference type="STRING" id="658187.LDG_7377"/>
<keyword evidence="1" id="KW-0479">Metal-binding</keyword>
<keyword evidence="5" id="KW-1185">Reference proteome</keyword>
<evidence type="ECO:0000256" key="2">
    <source>
        <dbReference type="ARBA" id="ARBA00022837"/>
    </source>
</evidence>
<proteinExistence type="predicted"/>
<keyword evidence="2" id="KW-0106">Calcium</keyword>
<evidence type="ECO:0000313" key="4">
    <source>
        <dbReference type="EMBL" id="EHL30608.1"/>
    </source>
</evidence>
<dbReference type="EMBL" id="JH413828">
    <property type="protein sequence ID" value="EHL30608.1"/>
    <property type="molecule type" value="Genomic_DNA"/>
</dbReference>
<dbReference type="Pfam" id="PF05567">
    <property type="entry name" value="T4P_PilY1"/>
    <property type="match status" value="1"/>
</dbReference>
<protein>
    <recommendedName>
        <fullName evidence="3">PilY1 beta-propeller domain-containing protein</fullName>
    </recommendedName>
</protein>
<dbReference type="Proteomes" id="UP000002770">
    <property type="component" value="Unassembled WGS sequence"/>
</dbReference>
<reference evidence="4 5" key="1">
    <citation type="journal article" date="2011" name="BMC Genomics">
        <title>Insight into cross-talk between intra-amoebal pathogens.</title>
        <authorList>
            <person name="Gimenez G."/>
            <person name="Bertelli C."/>
            <person name="Moliner C."/>
            <person name="Robert C."/>
            <person name="Raoult D."/>
            <person name="Fournier P.E."/>
            <person name="Greub G."/>
        </authorList>
    </citation>
    <scope>NUCLEOTIDE SEQUENCE [LARGE SCALE GENOMIC DNA]</scope>
    <source>
        <strain evidence="4 5">LLAP12</strain>
    </source>
</reference>
<dbReference type="HOGENOM" id="CLU_1159929_0_0_6"/>
<accession>G9EQ33</accession>
<organism evidence="4 5">
    <name type="scientific">Legionella drancourtii LLAP12</name>
    <dbReference type="NCBI Taxonomy" id="658187"/>
    <lineage>
        <taxon>Bacteria</taxon>
        <taxon>Pseudomonadati</taxon>
        <taxon>Pseudomonadota</taxon>
        <taxon>Gammaproteobacteria</taxon>
        <taxon>Legionellales</taxon>
        <taxon>Legionellaceae</taxon>
        <taxon>Legionella</taxon>
    </lineage>
</organism>
<dbReference type="InterPro" id="IPR008707">
    <property type="entry name" value="B-propeller_PilY1"/>
</dbReference>
<dbReference type="InParanoid" id="G9EQ33"/>
<evidence type="ECO:0000313" key="5">
    <source>
        <dbReference type="Proteomes" id="UP000002770"/>
    </source>
</evidence>
<gene>
    <name evidence="4" type="ORF">LDG_7377</name>
</gene>
<sequence length="239" mass="25614">MLFQATDSSGNPQPITTPPVVTLNPGYPRVPGLFVIFGTGQLLQTSALLTTQTQTIYGILDVPQSSVTYTRTNLQQQTLNTVSTTTSGLSTPILTASSTPLNWRSQYGWYDDLVVLGQRVVTNPTINNGAFISTLNTPPLNTCSDSFTSMLLELNFLTGGAFPNQQMGGVNANGTLNNNYSYPNLVGIQLSNSFANAATLLGPNQGNNIVLLITQSNGSQSAILNPNSTPRKIGWWQLQ</sequence>
<dbReference type="eggNOG" id="COG3419">
    <property type="taxonomic scope" value="Bacteria"/>
</dbReference>
<dbReference type="GO" id="GO:0046872">
    <property type="term" value="F:metal ion binding"/>
    <property type="evidence" value="ECO:0007669"/>
    <property type="project" value="UniProtKB-KW"/>
</dbReference>
<feature type="domain" description="PilY1 beta-propeller" evidence="3">
    <location>
        <begin position="2"/>
        <end position="86"/>
    </location>
</feature>
<evidence type="ECO:0000259" key="3">
    <source>
        <dbReference type="Pfam" id="PF05567"/>
    </source>
</evidence>
<evidence type="ECO:0000256" key="1">
    <source>
        <dbReference type="ARBA" id="ARBA00022723"/>
    </source>
</evidence>